<proteinExistence type="predicted"/>
<dbReference type="AlphaFoldDB" id="A0A3T0E5V3"/>
<dbReference type="RefSeq" id="WP_127565152.1">
    <property type="nucleotide sequence ID" value="NZ_BMFB01000004.1"/>
</dbReference>
<name>A0A3T0E5V3_9PROT</name>
<gene>
    <name evidence="1" type="ORF">X907_0139</name>
</gene>
<accession>A0A3T0E5V3</accession>
<organism evidence="1 2">
    <name type="scientific">Glycocaulis alkaliphilus</name>
    <dbReference type="NCBI Taxonomy" id="1434191"/>
    <lineage>
        <taxon>Bacteria</taxon>
        <taxon>Pseudomonadati</taxon>
        <taxon>Pseudomonadota</taxon>
        <taxon>Alphaproteobacteria</taxon>
        <taxon>Maricaulales</taxon>
        <taxon>Maricaulaceae</taxon>
        <taxon>Glycocaulis</taxon>
    </lineage>
</organism>
<dbReference type="OrthoDB" id="7631400at2"/>
<evidence type="ECO:0000313" key="2">
    <source>
        <dbReference type="Proteomes" id="UP000286954"/>
    </source>
</evidence>
<dbReference type="EMBL" id="CP018911">
    <property type="protein sequence ID" value="AZU02689.1"/>
    <property type="molecule type" value="Genomic_DNA"/>
</dbReference>
<keyword evidence="2" id="KW-1185">Reference proteome</keyword>
<dbReference type="Proteomes" id="UP000286954">
    <property type="component" value="Chromosome"/>
</dbReference>
<sequence>MALFILQLVHTIVWVVSVAMVIALAAYVLTGRFERLVPWALGFPVLIFIGILINGECILQSWARELSGIEEGWARDILFLPEPVARATMPVCVPAFAVIGGAAAWRWWKAAANKA</sequence>
<evidence type="ECO:0000313" key="1">
    <source>
        <dbReference type="EMBL" id="AZU02689.1"/>
    </source>
</evidence>
<dbReference type="KEGG" id="gak:X907_0139"/>
<reference evidence="1 2" key="1">
    <citation type="submission" date="2016-12" db="EMBL/GenBank/DDBJ databases">
        <title>The genome of dimorphic prosthecate Glycocaulis alkaliphilus 6b-8t, isolated from crude oil dictates its adaptability in petroleum environments.</title>
        <authorList>
            <person name="Wu X.-L."/>
            <person name="Geng S."/>
        </authorList>
    </citation>
    <scope>NUCLEOTIDE SEQUENCE [LARGE SCALE GENOMIC DNA]</scope>
    <source>
        <strain evidence="1 2">6B-8</strain>
    </source>
</reference>
<protein>
    <submittedName>
        <fullName evidence="1">Uncharacterized protein</fullName>
    </submittedName>
</protein>